<keyword evidence="2" id="KW-1185">Reference proteome</keyword>
<gene>
    <name evidence="1" type="ORF">Pfra01_000535500</name>
</gene>
<organism evidence="1 2">
    <name type="scientific">Phytophthora fragariaefolia</name>
    <dbReference type="NCBI Taxonomy" id="1490495"/>
    <lineage>
        <taxon>Eukaryota</taxon>
        <taxon>Sar</taxon>
        <taxon>Stramenopiles</taxon>
        <taxon>Oomycota</taxon>
        <taxon>Peronosporomycetes</taxon>
        <taxon>Peronosporales</taxon>
        <taxon>Peronosporaceae</taxon>
        <taxon>Phytophthora</taxon>
    </lineage>
</organism>
<accession>A0A9W6X1S1</accession>
<dbReference type="EMBL" id="BSXT01000434">
    <property type="protein sequence ID" value="GMF27255.1"/>
    <property type="molecule type" value="Genomic_DNA"/>
</dbReference>
<proteinExistence type="predicted"/>
<dbReference type="AlphaFoldDB" id="A0A9W6X1S1"/>
<reference evidence="1" key="1">
    <citation type="submission" date="2023-04" db="EMBL/GenBank/DDBJ databases">
        <title>Phytophthora fragariaefolia NBRC 109709.</title>
        <authorList>
            <person name="Ichikawa N."/>
            <person name="Sato H."/>
            <person name="Tonouchi N."/>
        </authorList>
    </citation>
    <scope>NUCLEOTIDE SEQUENCE</scope>
    <source>
        <strain evidence="1">NBRC 109709</strain>
    </source>
</reference>
<name>A0A9W6X1S1_9STRA</name>
<protein>
    <submittedName>
        <fullName evidence="1">Unnamed protein product</fullName>
    </submittedName>
</protein>
<evidence type="ECO:0000313" key="2">
    <source>
        <dbReference type="Proteomes" id="UP001165121"/>
    </source>
</evidence>
<dbReference type="Proteomes" id="UP001165121">
    <property type="component" value="Unassembled WGS sequence"/>
</dbReference>
<evidence type="ECO:0000313" key="1">
    <source>
        <dbReference type="EMBL" id="GMF27255.1"/>
    </source>
</evidence>
<comment type="caution">
    <text evidence="1">The sequence shown here is derived from an EMBL/GenBank/DDBJ whole genome shotgun (WGS) entry which is preliminary data.</text>
</comment>
<sequence length="191" mass="20974">MPYLVKLPDGLESVLVTLSKNIIESTIKMYYFNVRFGITRALTSKYSIMRSGVTVIRAFARARPTTRIANGRHPHIFAKRSASLAEHPGATRQSNSVWVVPSYKTALGQLRNASVKAKQTQLTAVCNGSSEIESEYGVTLGICIFRLEASNNFKFGATEISWCKSSSPLFSSSSSNSSTLSSTSKQFLVLY</sequence>